<dbReference type="GO" id="GO:0030178">
    <property type="term" value="P:negative regulation of Wnt signaling pathway"/>
    <property type="evidence" value="ECO:0007669"/>
    <property type="project" value="InterPro"/>
</dbReference>
<evidence type="ECO:0000256" key="2">
    <source>
        <dbReference type="ARBA" id="ARBA00022475"/>
    </source>
</evidence>
<feature type="region of interest" description="Disordered" evidence="10">
    <location>
        <begin position="301"/>
        <end position="327"/>
    </location>
</feature>
<evidence type="ECO:0000313" key="12">
    <source>
        <dbReference type="EMBL" id="KAK7819063.1"/>
    </source>
</evidence>
<dbReference type="PANTHER" id="PTHR31021">
    <property type="entry name" value="ADENOMATOSIS POLYPOSIS COLI DOWN-REGULATED 1"/>
    <property type="match status" value="1"/>
</dbReference>
<evidence type="ECO:0000256" key="9">
    <source>
        <dbReference type="ARBA" id="ARBA00040474"/>
    </source>
</evidence>
<evidence type="ECO:0000256" key="4">
    <source>
        <dbReference type="ARBA" id="ARBA00022692"/>
    </source>
</evidence>
<evidence type="ECO:0000256" key="1">
    <source>
        <dbReference type="ARBA" id="ARBA00004251"/>
    </source>
</evidence>
<accession>A0AAW0IX39</accession>
<dbReference type="AlphaFoldDB" id="A0AAW0IX39"/>
<evidence type="ECO:0000259" key="11">
    <source>
        <dbReference type="SMART" id="SM01352"/>
    </source>
</evidence>
<dbReference type="Pfam" id="PF14921">
    <property type="entry name" value="APCDDC"/>
    <property type="match status" value="1"/>
</dbReference>
<keyword evidence="5" id="KW-0732">Signal</keyword>
<dbReference type="EMBL" id="JBBHLL010000083">
    <property type="protein sequence ID" value="KAK7819063.1"/>
    <property type="molecule type" value="Genomic_DNA"/>
</dbReference>
<keyword evidence="13" id="KW-1185">Reference proteome</keyword>
<feature type="compositionally biased region" description="Basic residues" evidence="10">
    <location>
        <begin position="318"/>
        <end position="327"/>
    </location>
</feature>
<feature type="compositionally biased region" description="Basic and acidic residues" evidence="10">
    <location>
        <begin position="301"/>
        <end position="317"/>
    </location>
</feature>
<name>A0AAW0IX39_MYOGA</name>
<dbReference type="GO" id="GO:0005886">
    <property type="term" value="C:plasma membrane"/>
    <property type="evidence" value="ECO:0007669"/>
    <property type="project" value="UniProtKB-SubCell"/>
</dbReference>
<sequence>MSSLQVSRVAPTMALTPPVGLYLLKGLLPPLLLTFCSCFSGLGEGSALLHPDSRTHPRSLEKSAWRAFKESQCHHMLKHLHNGARITVQMPPTIEGHWVSTGCEVRSGPEFITRSYRFYNNNTFKAYQFYYGSNRCTNPTYTLIIRGKIRLRQASWIIRGGTEADYQLHGVQVICHTEAVAEQLSRLVNRTCPGFLAPGSLWVQDIAYDLWQEESSHECTKAVNFAMHELQLIRVEKQYPHHNLDHLVEELFLGDIHTDATQRVFYRPSSYQPPLQNAKVPTHLTTESCGFCIPRTKENGAHGACQRDLRGPEERRVLPHRRGVSAK</sequence>
<dbReference type="InterPro" id="IPR042425">
    <property type="entry name" value="APCDD1"/>
</dbReference>
<proteinExistence type="inferred from homology"/>
<keyword evidence="2" id="KW-1003">Cell membrane</keyword>
<feature type="domain" description="APCDD1" evidence="11">
    <location>
        <begin position="72"/>
        <end position="295"/>
    </location>
</feature>
<keyword evidence="4" id="KW-0812">Transmembrane</keyword>
<evidence type="ECO:0000313" key="13">
    <source>
        <dbReference type="Proteomes" id="UP001488838"/>
    </source>
</evidence>
<comment type="similarity">
    <text evidence="8">Belongs to the APCDD1 family.</text>
</comment>
<gene>
    <name evidence="12" type="ORF">U0070_002375</name>
</gene>
<evidence type="ECO:0000256" key="3">
    <source>
        <dbReference type="ARBA" id="ARBA00022687"/>
    </source>
</evidence>
<comment type="caution">
    <text evidence="12">The sequence shown here is derived from an EMBL/GenBank/DDBJ whole genome shotgun (WGS) entry which is preliminary data.</text>
</comment>
<evidence type="ECO:0000256" key="7">
    <source>
        <dbReference type="ARBA" id="ARBA00023180"/>
    </source>
</evidence>
<dbReference type="SMART" id="SM01352">
    <property type="entry name" value="APCDDC"/>
    <property type="match status" value="1"/>
</dbReference>
<keyword evidence="7" id="KW-0325">Glycoprotein</keyword>
<reference evidence="12 13" key="1">
    <citation type="journal article" date="2023" name="bioRxiv">
        <title>Conserved and derived expression patterns and positive selection on dental genes reveal complex evolutionary context of ever-growing rodent molars.</title>
        <authorList>
            <person name="Calamari Z.T."/>
            <person name="Song A."/>
            <person name="Cohen E."/>
            <person name="Akter M."/>
            <person name="Roy R.D."/>
            <person name="Hallikas O."/>
            <person name="Christensen M.M."/>
            <person name="Li P."/>
            <person name="Marangoni P."/>
            <person name="Jernvall J."/>
            <person name="Klein O.D."/>
        </authorList>
    </citation>
    <scope>NUCLEOTIDE SEQUENCE [LARGE SCALE GENOMIC DNA]</scope>
    <source>
        <strain evidence="12">V071</strain>
    </source>
</reference>
<evidence type="ECO:0000256" key="10">
    <source>
        <dbReference type="SAM" id="MobiDB-lite"/>
    </source>
</evidence>
<dbReference type="PANTHER" id="PTHR31021:SF2">
    <property type="entry name" value="PROTEIN APCDD1"/>
    <property type="match status" value="1"/>
</dbReference>
<dbReference type="Proteomes" id="UP001488838">
    <property type="component" value="Unassembled WGS sequence"/>
</dbReference>
<evidence type="ECO:0000256" key="8">
    <source>
        <dbReference type="ARBA" id="ARBA00038384"/>
    </source>
</evidence>
<keyword evidence="6" id="KW-0472">Membrane</keyword>
<organism evidence="12 13">
    <name type="scientific">Myodes glareolus</name>
    <name type="common">Bank vole</name>
    <name type="synonym">Clethrionomys glareolus</name>
    <dbReference type="NCBI Taxonomy" id="447135"/>
    <lineage>
        <taxon>Eukaryota</taxon>
        <taxon>Metazoa</taxon>
        <taxon>Chordata</taxon>
        <taxon>Craniata</taxon>
        <taxon>Vertebrata</taxon>
        <taxon>Euteleostomi</taxon>
        <taxon>Mammalia</taxon>
        <taxon>Eutheria</taxon>
        <taxon>Euarchontoglires</taxon>
        <taxon>Glires</taxon>
        <taxon>Rodentia</taxon>
        <taxon>Myomorpha</taxon>
        <taxon>Muroidea</taxon>
        <taxon>Cricetidae</taxon>
        <taxon>Arvicolinae</taxon>
        <taxon>Myodes</taxon>
    </lineage>
</organism>
<dbReference type="InterPro" id="IPR029405">
    <property type="entry name" value="APCDD1_dom"/>
</dbReference>
<comment type="subcellular location">
    <subcellularLocation>
        <location evidence="1">Cell membrane</location>
        <topology evidence="1">Single-pass type I membrane protein</topology>
    </subcellularLocation>
</comment>
<protein>
    <recommendedName>
        <fullName evidence="9">Protein APCDD1</fullName>
    </recommendedName>
</protein>
<keyword evidence="3" id="KW-0879">Wnt signaling pathway</keyword>
<dbReference type="GO" id="GO:0017147">
    <property type="term" value="F:Wnt-protein binding"/>
    <property type="evidence" value="ECO:0007669"/>
    <property type="project" value="InterPro"/>
</dbReference>
<evidence type="ECO:0000256" key="5">
    <source>
        <dbReference type="ARBA" id="ARBA00022729"/>
    </source>
</evidence>
<evidence type="ECO:0000256" key="6">
    <source>
        <dbReference type="ARBA" id="ARBA00023136"/>
    </source>
</evidence>
<dbReference type="GO" id="GO:0016055">
    <property type="term" value="P:Wnt signaling pathway"/>
    <property type="evidence" value="ECO:0007669"/>
    <property type="project" value="UniProtKB-KW"/>
</dbReference>